<sequence>MKWLVLLEGKESHLRSLTQLLRSPEWSVIKEEGSYYLSSSRFDLLTDDIEMYACATELLTLINGVAMFYFGDFKPFTLDVIVRVDENGKRHPEVLLSAIWTIEGFGFDIEGDESEDFYQHPSDLETWATIADQDEKVKKVFRIWTKREHDWVNLYKIYEVVQDDVGSRITEDGWATKKKTECFTRTAQSPDAIGDDARHGVEKSSQPPKSPMSLLEAQRLIIVIVRKWLGWKSKEQK</sequence>
<evidence type="ECO:0000313" key="3">
    <source>
        <dbReference type="Proteomes" id="UP001442494"/>
    </source>
</evidence>
<gene>
    <name evidence="2" type="ORF">NDI37_08275</name>
</gene>
<feature type="region of interest" description="Disordered" evidence="1">
    <location>
        <begin position="187"/>
        <end position="211"/>
    </location>
</feature>
<organism evidence="2 3">
    <name type="scientific">Funiculus sociatus GB2-A5</name>
    <dbReference type="NCBI Taxonomy" id="2933946"/>
    <lineage>
        <taxon>Bacteria</taxon>
        <taxon>Bacillati</taxon>
        <taxon>Cyanobacteriota</taxon>
        <taxon>Cyanophyceae</taxon>
        <taxon>Coleofasciculales</taxon>
        <taxon>Coleofasciculaceae</taxon>
        <taxon>Funiculus</taxon>
    </lineage>
</organism>
<reference evidence="2 3" key="1">
    <citation type="submission" date="2022-04" db="EMBL/GenBank/DDBJ databases">
        <title>Positive selection, recombination, and allopatry shape intraspecific diversity of widespread and dominant cyanobacteria.</title>
        <authorList>
            <person name="Wei J."/>
            <person name="Shu W."/>
            <person name="Hu C."/>
        </authorList>
    </citation>
    <scope>NUCLEOTIDE SEQUENCE [LARGE SCALE GENOMIC DNA]</scope>
    <source>
        <strain evidence="2 3">GB2-A5</strain>
    </source>
</reference>
<evidence type="ECO:0000256" key="1">
    <source>
        <dbReference type="SAM" id="MobiDB-lite"/>
    </source>
</evidence>
<keyword evidence="3" id="KW-1185">Reference proteome</keyword>
<accession>A0ABV0JM03</accession>
<proteinExistence type="predicted"/>
<evidence type="ECO:0000313" key="2">
    <source>
        <dbReference type="EMBL" id="MEP0864465.1"/>
    </source>
</evidence>
<comment type="caution">
    <text evidence="2">The sequence shown here is derived from an EMBL/GenBank/DDBJ whole genome shotgun (WGS) entry which is preliminary data.</text>
</comment>
<protein>
    <submittedName>
        <fullName evidence="2">Uncharacterized protein</fullName>
    </submittedName>
</protein>
<dbReference type="Proteomes" id="UP001442494">
    <property type="component" value="Unassembled WGS sequence"/>
</dbReference>
<dbReference type="RefSeq" id="WP_190424083.1">
    <property type="nucleotide sequence ID" value="NZ_JAMPKK010000013.1"/>
</dbReference>
<name>A0ABV0JM03_9CYAN</name>
<dbReference type="EMBL" id="JAMPKK010000013">
    <property type="protein sequence ID" value="MEP0864465.1"/>
    <property type="molecule type" value="Genomic_DNA"/>
</dbReference>